<evidence type="ECO:0000313" key="3">
    <source>
        <dbReference type="EMBL" id="GAA2616360.1"/>
    </source>
</evidence>
<reference evidence="4" key="1">
    <citation type="journal article" date="2019" name="Int. J. Syst. Evol. Microbiol.">
        <title>The Global Catalogue of Microorganisms (GCM) 10K type strain sequencing project: providing services to taxonomists for standard genome sequencing and annotation.</title>
        <authorList>
            <consortium name="The Broad Institute Genomics Platform"/>
            <consortium name="The Broad Institute Genome Sequencing Center for Infectious Disease"/>
            <person name="Wu L."/>
            <person name="Ma J."/>
        </authorList>
    </citation>
    <scope>NUCLEOTIDE SEQUENCE [LARGE SCALE GENOMIC DNA]</scope>
    <source>
        <strain evidence="4">JCM 6833</strain>
    </source>
</reference>
<feature type="chain" id="PRO_5047083899" description="Secreted protein" evidence="2">
    <location>
        <begin position="26"/>
        <end position="70"/>
    </location>
</feature>
<organism evidence="3 4">
    <name type="scientific">Actinomadura fulvescens</name>
    <dbReference type="NCBI Taxonomy" id="46160"/>
    <lineage>
        <taxon>Bacteria</taxon>
        <taxon>Bacillati</taxon>
        <taxon>Actinomycetota</taxon>
        <taxon>Actinomycetes</taxon>
        <taxon>Streptosporangiales</taxon>
        <taxon>Thermomonosporaceae</taxon>
        <taxon>Actinomadura</taxon>
    </lineage>
</organism>
<evidence type="ECO:0000256" key="1">
    <source>
        <dbReference type="SAM" id="MobiDB-lite"/>
    </source>
</evidence>
<proteinExistence type="predicted"/>
<keyword evidence="4" id="KW-1185">Reference proteome</keyword>
<sequence>MRSLTFLTFTLPVVAVVCLAGTTQAVTSEGDPPPPATAGDGTCDDVRSVLLEQLAAFRPVVSEGGEQTRW</sequence>
<feature type="signal peptide" evidence="2">
    <location>
        <begin position="1"/>
        <end position="25"/>
    </location>
</feature>
<feature type="region of interest" description="Disordered" evidence="1">
    <location>
        <begin position="24"/>
        <end position="43"/>
    </location>
</feature>
<evidence type="ECO:0008006" key="5">
    <source>
        <dbReference type="Google" id="ProtNLM"/>
    </source>
</evidence>
<comment type="caution">
    <text evidence="3">The sequence shown here is derived from an EMBL/GenBank/DDBJ whole genome shotgun (WGS) entry which is preliminary data.</text>
</comment>
<gene>
    <name evidence="3" type="ORF">GCM10010411_59320</name>
</gene>
<accession>A0ABP6CHI5</accession>
<dbReference type="Proteomes" id="UP001501509">
    <property type="component" value="Unassembled WGS sequence"/>
</dbReference>
<evidence type="ECO:0000313" key="4">
    <source>
        <dbReference type="Proteomes" id="UP001501509"/>
    </source>
</evidence>
<dbReference type="EMBL" id="BAAATD010000008">
    <property type="protein sequence ID" value="GAA2616360.1"/>
    <property type="molecule type" value="Genomic_DNA"/>
</dbReference>
<dbReference type="RefSeq" id="WP_344545754.1">
    <property type="nucleotide sequence ID" value="NZ_BAAATD010000008.1"/>
</dbReference>
<keyword evidence="2" id="KW-0732">Signal</keyword>
<evidence type="ECO:0000256" key="2">
    <source>
        <dbReference type="SAM" id="SignalP"/>
    </source>
</evidence>
<name>A0ABP6CHI5_9ACTN</name>
<protein>
    <recommendedName>
        <fullName evidence="5">Secreted protein</fullName>
    </recommendedName>
</protein>